<sequence length="35" mass="4041">MQVLWNHVEKQGSQNNLKRCPGLANNGYRLHLLAH</sequence>
<protein>
    <submittedName>
        <fullName evidence="1">Uncharacterized protein</fullName>
    </submittedName>
</protein>
<organism evidence="1">
    <name type="scientific">Anguilla anguilla</name>
    <name type="common">European freshwater eel</name>
    <name type="synonym">Muraena anguilla</name>
    <dbReference type="NCBI Taxonomy" id="7936"/>
    <lineage>
        <taxon>Eukaryota</taxon>
        <taxon>Metazoa</taxon>
        <taxon>Chordata</taxon>
        <taxon>Craniata</taxon>
        <taxon>Vertebrata</taxon>
        <taxon>Euteleostomi</taxon>
        <taxon>Actinopterygii</taxon>
        <taxon>Neopterygii</taxon>
        <taxon>Teleostei</taxon>
        <taxon>Anguilliformes</taxon>
        <taxon>Anguillidae</taxon>
        <taxon>Anguilla</taxon>
    </lineage>
</organism>
<proteinExistence type="predicted"/>
<dbReference type="EMBL" id="GBXM01073594">
    <property type="protein sequence ID" value="JAH34983.1"/>
    <property type="molecule type" value="Transcribed_RNA"/>
</dbReference>
<reference evidence="1" key="1">
    <citation type="submission" date="2014-11" db="EMBL/GenBank/DDBJ databases">
        <authorList>
            <person name="Amaro Gonzalez C."/>
        </authorList>
    </citation>
    <scope>NUCLEOTIDE SEQUENCE</scope>
</reference>
<accession>A0A0E9S381</accession>
<dbReference type="AlphaFoldDB" id="A0A0E9S381"/>
<evidence type="ECO:0000313" key="1">
    <source>
        <dbReference type="EMBL" id="JAH34983.1"/>
    </source>
</evidence>
<name>A0A0E9S381_ANGAN</name>
<reference evidence="1" key="2">
    <citation type="journal article" date="2015" name="Fish Shellfish Immunol.">
        <title>Early steps in the European eel (Anguilla anguilla)-Vibrio vulnificus interaction in the gills: Role of the RtxA13 toxin.</title>
        <authorList>
            <person name="Callol A."/>
            <person name="Pajuelo D."/>
            <person name="Ebbesson L."/>
            <person name="Teles M."/>
            <person name="MacKenzie S."/>
            <person name="Amaro C."/>
        </authorList>
    </citation>
    <scope>NUCLEOTIDE SEQUENCE</scope>
</reference>